<reference evidence="1 2" key="1">
    <citation type="submission" date="2024-01" db="EMBL/GenBank/DDBJ databases">
        <title>The genomes of 5 underutilized Papilionoideae crops provide insights into root nodulation and disease resistanc.</title>
        <authorList>
            <person name="Yuan L."/>
        </authorList>
    </citation>
    <scope>NUCLEOTIDE SEQUENCE [LARGE SCALE GENOMIC DNA]</scope>
    <source>
        <strain evidence="1">ZHUSHIDOU_FW_LH</strain>
        <tissue evidence="1">Leaf</tissue>
    </source>
</reference>
<comment type="caution">
    <text evidence="1">The sequence shown here is derived from an EMBL/GenBank/DDBJ whole genome shotgun (WGS) entry which is preliminary data.</text>
</comment>
<evidence type="ECO:0000313" key="1">
    <source>
        <dbReference type="EMBL" id="KAK7257490.1"/>
    </source>
</evidence>
<dbReference type="EMBL" id="JAYWIO010000006">
    <property type="protein sequence ID" value="KAK7257490.1"/>
    <property type="molecule type" value="Genomic_DNA"/>
</dbReference>
<gene>
    <name evidence="1" type="ORF">RIF29_31509</name>
</gene>
<organism evidence="1 2">
    <name type="scientific">Crotalaria pallida</name>
    <name type="common">Smooth rattlebox</name>
    <name type="synonym">Crotalaria striata</name>
    <dbReference type="NCBI Taxonomy" id="3830"/>
    <lineage>
        <taxon>Eukaryota</taxon>
        <taxon>Viridiplantae</taxon>
        <taxon>Streptophyta</taxon>
        <taxon>Embryophyta</taxon>
        <taxon>Tracheophyta</taxon>
        <taxon>Spermatophyta</taxon>
        <taxon>Magnoliopsida</taxon>
        <taxon>eudicotyledons</taxon>
        <taxon>Gunneridae</taxon>
        <taxon>Pentapetalae</taxon>
        <taxon>rosids</taxon>
        <taxon>fabids</taxon>
        <taxon>Fabales</taxon>
        <taxon>Fabaceae</taxon>
        <taxon>Papilionoideae</taxon>
        <taxon>50 kb inversion clade</taxon>
        <taxon>genistoids sensu lato</taxon>
        <taxon>core genistoids</taxon>
        <taxon>Crotalarieae</taxon>
        <taxon>Crotalaria</taxon>
    </lineage>
</organism>
<proteinExistence type="predicted"/>
<dbReference type="Proteomes" id="UP001372338">
    <property type="component" value="Unassembled WGS sequence"/>
</dbReference>
<sequence length="80" mass="8852">MRATPEAASADAAVQTARLASKAPSKEKRQICKVLPIGPTIEVRPVQGIRTCVQDTISSLKEEKQEVSQDAIYYYRCLML</sequence>
<dbReference type="AlphaFoldDB" id="A0AAN9EMI9"/>
<accession>A0AAN9EMI9</accession>
<name>A0AAN9EMI9_CROPI</name>
<evidence type="ECO:0000313" key="2">
    <source>
        <dbReference type="Proteomes" id="UP001372338"/>
    </source>
</evidence>
<protein>
    <submittedName>
        <fullName evidence="1">Uncharacterized protein</fullName>
    </submittedName>
</protein>
<keyword evidence="2" id="KW-1185">Reference proteome</keyword>